<sequence length="289" mass="31965">MSVNSDGCPWPQPLDHKDMEWPSEEQRVLVPFREAANRTETSLLGGSIAFGTDGKLYLLHAVEADATTDPDAIRKDAEAKLAVKQAFQIPVVQRREVFSPDLLGSFVETHEVTSVLVDAEEESFFHQGGADETAGLDCHTLVGTRMDRFESPETVLVPVDRGPHSGIATRVAEAVATAYDSRIELFHVIREDATAQQRNDATKLLDAYSYRIDDDIDVTYHVEHDAEPARAIIDRSERHDLTVLGAPEKGKLRRFLFGSTADSVVENAGSKPILVAHRNGTESLLSQWF</sequence>
<dbReference type="AlphaFoldDB" id="A0A897NUH4"/>
<evidence type="ECO:0000256" key="1">
    <source>
        <dbReference type="ARBA" id="ARBA00008791"/>
    </source>
</evidence>
<organism evidence="3 4">
    <name type="scientific">Halapricum desulfuricans</name>
    <dbReference type="NCBI Taxonomy" id="2841257"/>
    <lineage>
        <taxon>Archaea</taxon>
        <taxon>Methanobacteriati</taxon>
        <taxon>Methanobacteriota</taxon>
        <taxon>Stenosarchaea group</taxon>
        <taxon>Halobacteria</taxon>
        <taxon>Halobacteriales</taxon>
        <taxon>Haloarculaceae</taxon>
        <taxon>Halapricum</taxon>
    </lineage>
</organism>
<dbReference type="GeneID" id="68857558"/>
<dbReference type="EMBL" id="CP064791">
    <property type="protein sequence ID" value="QSG14463.1"/>
    <property type="molecule type" value="Genomic_DNA"/>
</dbReference>
<reference evidence="3 4" key="1">
    <citation type="submission" date="2020-11" db="EMBL/GenBank/DDBJ databases">
        <title>Carbohydrate-dependent, anaerobic sulfur respiration: A novel catabolism in halophilic archaea.</title>
        <authorList>
            <person name="Sorokin D.Y."/>
            <person name="Messina E."/>
            <person name="Smedile F."/>
            <person name="La Cono V."/>
            <person name="Hallsworth J.E."/>
            <person name="Yakimov M.M."/>
        </authorList>
    </citation>
    <scope>NUCLEOTIDE SEQUENCE [LARGE SCALE GENOMIC DNA]</scope>
    <source>
        <strain evidence="3 4">HSR-Est</strain>
    </source>
</reference>
<dbReference type="RefSeq" id="WP_229122440.1">
    <property type="nucleotide sequence ID" value="NZ_CP064791.1"/>
</dbReference>
<accession>A0A897NUH4</accession>
<keyword evidence="4" id="KW-1185">Reference proteome</keyword>
<dbReference type="SUPFAM" id="SSF52402">
    <property type="entry name" value="Adenine nucleotide alpha hydrolases-like"/>
    <property type="match status" value="1"/>
</dbReference>
<evidence type="ECO:0000313" key="4">
    <source>
        <dbReference type="Proteomes" id="UP000663292"/>
    </source>
</evidence>
<comment type="similarity">
    <text evidence="1">Belongs to the universal stress protein A family.</text>
</comment>
<evidence type="ECO:0000259" key="2">
    <source>
        <dbReference type="Pfam" id="PF00582"/>
    </source>
</evidence>
<proteinExistence type="inferred from homology"/>
<protein>
    <submittedName>
        <fullName evidence="3">Nucleotide-binding protein, UspA family</fullName>
    </submittedName>
</protein>
<name>A0A897NUH4_9EURY</name>
<dbReference type="PANTHER" id="PTHR46268:SF6">
    <property type="entry name" value="UNIVERSAL STRESS PROTEIN UP12"/>
    <property type="match status" value="1"/>
</dbReference>
<dbReference type="PANTHER" id="PTHR46268">
    <property type="entry name" value="STRESS RESPONSE PROTEIN NHAX"/>
    <property type="match status" value="1"/>
</dbReference>
<dbReference type="Proteomes" id="UP000663292">
    <property type="component" value="Chromosome"/>
</dbReference>
<evidence type="ECO:0000313" key="3">
    <source>
        <dbReference type="EMBL" id="QSG14463.1"/>
    </source>
</evidence>
<dbReference type="Gene3D" id="3.40.50.12370">
    <property type="match status" value="1"/>
</dbReference>
<gene>
    <name evidence="3" type="primary">uspA7</name>
    <name evidence="3" type="ORF">HSEST_0923</name>
</gene>
<feature type="domain" description="UspA" evidence="2">
    <location>
        <begin position="154"/>
        <end position="275"/>
    </location>
</feature>
<dbReference type="InterPro" id="IPR006016">
    <property type="entry name" value="UspA"/>
</dbReference>
<dbReference type="CDD" id="cd00293">
    <property type="entry name" value="USP-like"/>
    <property type="match status" value="1"/>
</dbReference>
<dbReference type="Pfam" id="PF00582">
    <property type="entry name" value="Usp"/>
    <property type="match status" value="1"/>
</dbReference>